<protein>
    <submittedName>
        <fullName evidence="2">DUF4062 domain-containing protein</fullName>
    </submittedName>
</protein>
<dbReference type="Pfam" id="PF13271">
    <property type="entry name" value="DUF4062"/>
    <property type="match status" value="1"/>
</dbReference>
<keyword evidence="3" id="KW-1185">Reference proteome</keyword>
<organism evidence="2 3">
    <name type="scientific">Myroides albus</name>
    <dbReference type="NCBI Taxonomy" id="2562892"/>
    <lineage>
        <taxon>Bacteria</taxon>
        <taxon>Pseudomonadati</taxon>
        <taxon>Bacteroidota</taxon>
        <taxon>Flavobacteriia</taxon>
        <taxon>Flavobacteriales</taxon>
        <taxon>Flavobacteriaceae</taxon>
        <taxon>Myroides</taxon>
    </lineage>
</organism>
<evidence type="ECO:0000313" key="2">
    <source>
        <dbReference type="EMBL" id="MTG98817.1"/>
    </source>
</evidence>
<dbReference type="OrthoDB" id="9810187at2"/>
<evidence type="ECO:0000259" key="1">
    <source>
        <dbReference type="Pfam" id="PF13271"/>
    </source>
</evidence>
<dbReference type="EMBL" id="WMJX01000030">
    <property type="protein sequence ID" value="MTG98817.1"/>
    <property type="molecule type" value="Genomic_DNA"/>
</dbReference>
<dbReference type="RefSeq" id="WP_073145530.1">
    <property type="nucleotide sequence ID" value="NZ_WMJX01000030.1"/>
</dbReference>
<accession>A0A6I3LM85</accession>
<evidence type="ECO:0000313" key="3">
    <source>
        <dbReference type="Proteomes" id="UP000438760"/>
    </source>
</evidence>
<dbReference type="AlphaFoldDB" id="A0A6I3LM85"/>
<dbReference type="InterPro" id="IPR025139">
    <property type="entry name" value="DUF4062"/>
</dbReference>
<proteinExistence type="predicted"/>
<comment type="caution">
    <text evidence="2">The sequence shown here is derived from an EMBL/GenBank/DDBJ whole genome shotgun (WGS) entry which is preliminary data.</text>
</comment>
<reference evidence="2 3" key="1">
    <citation type="submission" date="2019-11" db="EMBL/GenBank/DDBJ databases">
        <title>Genome of Strain BIT-d1.</title>
        <authorList>
            <person name="Yang Y."/>
        </authorList>
    </citation>
    <scope>NUCLEOTIDE SEQUENCE [LARGE SCALE GENOMIC DNA]</scope>
    <source>
        <strain evidence="2 3">BIT-d1</strain>
    </source>
</reference>
<dbReference type="Proteomes" id="UP000438760">
    <property type="component" value="Unassembled WGS sequence"/>
</dbReference>
<name>A0A6I3LM85_9FLAO</name>
<feature type="domain" description="DUF4062" evidence="1">
    <location>
        <begin position="5"/>
        <end position="90"/>
    </location>
</feature>
<gene>
    <name evidence="2" type="ORF">GJV76_11860</name>
</gene>
<sequence length="231" mass="27283">MDKLKIMISSTIEDLEAERDAVEKVFRKYDNIVELIGAGNLNNTAQSNSSHYQTLEFAENCDLYILILGSRYGFELSIKKSATEIEYDKALMDDPTKILIFKKSIDKIEDKQKSFINKVSDYSNGYWRTPFNYTHDLSEMVEKSFLNWLYNRTKRKDYLSNVDRFIQLAISKKTKNIKEFSYKVSDDHIELDYVINGYLRSKHIQITQIDTKFWETFSDLINSIDEWTYET</sequence>